<keyword evidence="7 12" id="KW-0540">Nuclease</keyword>
<dbReference type="SUPFAM" id="SSF53098">
    <property type="entry name" value="Ribonuclease H-like"/>
    <property type="match status" value="1"/>
</dbReference>
<dbReference type="NCBIfam" id="NF000595">
    <property type="entry name" value="PRK00015.1-3"/>
    <property type="match status" value="1"/>
</dbReference>
<evidence type="ECO:0000256" key="11">
    <source>
        <dbReference type="ARBA" id="ARBA00023211"/>
    </source>
</evidence>
<comment type="catalytic activity">
    <reaction evidence="1 12 13">
        <text>Endonucleolytic cleavage to 5'-phosphomonoester.</text>
        <dbReference type="EC" id="3.1.26.4"/>
    </reaction>
</comment>
<accession>A0AAW1Q6H3</accession>
<evidence type="ECO:0000313" key="17">
    <source>
        <dbReference type="Proteomes" id="UP001489004"/>
    </source>
</evidence>
<dbReference type="Pfam" id="PF01351">
    <property type="entry name" value="RNase_HII"/>
    <property type="match status" value="1"/>
</dbReference>
<organism evidence="16 17">
    <name type="scientific">[Myrmecia] bisecta</name>
    <dbReference type="NCBI Taxonomy" id="41462"/>
    <lineage>
        <taxon>Eukaryota</taxon>
        <taxon>Viridiplantae</taxon>
        <taxon>Chlorophyta</taxon>
        <taxon>core chlorophytes</taxon>
        <taxon>Trebouxiophyceae</taxon>
        <taxon>Trebouxiales</taxon>
        <taxon>Trebouxiaceae</taxon>
        <taxon>Myrmecia</taxon>
    </lineage>
</organism>
<keyword evidence="8 12" id="KW-0479">Metal-binding</keyword>
<evidence type="ECO:0000256" key="12">
    <source>
        <dbReference type="PROSITE-ProRule" id="PRU01319"/>
    </source>
</evidence>
<evidence type="ECO:0000256" key="10">
    <source>
        <dbReference type="ARBA" id="ARBA00022801"/>
    </source>
</evidence>
<dbReference type="GO" id="GO:0006298">
    <property type="term" value="P:mismatch repair"/>
    <property type="evidence" value="ECO:0007669"/>
    <property type="project" value="TreeGrafter"/>
</dbReference>
<dbReference type="GO" id="GO:0046872">
    <property type="term" value="F:metal ion binding"/>
    <property type="evidence" value="ECO:0007669"/>
    <property type="project" value="UniProtKB-KW"/>
</dbReference>
<dbReference type="EC" id="3.1.26.4" evidence="13"/>
<keyword evidence="6" id="KW-0963">Cytoplasm</keyword>
<dbReference type="AlphaFoldDB" id="A0AAW1Q6H3"/>
<name>A0AAW1Q6H3_9CHLO</name>
<dbReference type="GO" id="GO:0005737">
    <property type="term" value="C:cytoplasm"/>
    <property type="evidence" value="ECO:0007669"/>
    <property type="project" value="UniProtKB-SubCell"/>
</dbReference>
<dbReference type="InterPro" id="IPR036397">
    <property type="entry name" value="RNaseH_sf"/>
</dbReference>
<sequence length="260" mass="27337">MIPAQGLRRSTRLSHQPSGVALPSTRQRGAAAQPIEAAQPSEAESGETAAPSQPGRGPGRGLEEALWAQGYARVAGVDEAGRGPLSGPVVAGACILPASLEGIDGIDDSKKLSEAQRERIYEALMSHPNVVCATAVVDASMVDSINILQATLLAMERAVAALPGSPPDYLLVDGNQLPRGFAARPAETVIKGDSKSAAIAAASILAKVTRDRLMQEYDKQWPVYGFARHKGYGTVAHLAAIREHGPCPIHRRSFAPLKSK</sequence>
<dbReference type="Proteomes" id="UP001489004">
    <property type="component" value="Unassembled WGS sequence"/>
</dbReference>
<dbReference type="GO" id="GO:0043137">
    <property type="term" value="P:DNA replication, removal of RNA primer"/>
    <property type="evidence" value="ECO:0007669"/>
    <property type="project" value="TreeGrafter"/>
</dbReference>
<keyword evidence="11" id="KW-0464">Manganese</keyword>
<feature type="region of interest" description="Disordered" evidence="14">
    <location>
        <begin position="1"/>
        <end position="61"/>
    </location>
</feature>
<dbReference type="GO" id="GO:0003723">
    <property type="term" value="F:RNA binding"/>
    <property type="evidence" value="ECO:0007669"/>
    <property type="project" value="UniProtKB-UniRule"/>
</dbReference>
<evidence type="ECO:0000256" key="14">
    <source>
        <dbReference type="SAM" id="MobiDB-lite"/>
    </source>
</evidence>
<protein>
    <recommendedName>
        <fullName evidence="13">Ribonuclease</fullName>
        <ecNumber evidence="13">3.1.26.4</ecNumber>
    </recommendedName>
</protein>
<dbReference type="Gene3D" id="3.30.420.10">
    <property type="entry name" value="Ribonuclease H-like superfamily/Ribonuclease H"/>
    <property type="match status" value="1"/>
</dbReference>
<gene>
    <name evidence="16" type="ORF">WJX72_001255</name>
</gene>
<proteinExistence type="inferred from homology"/>
<dbReference type="GO" id="GO:0004523">
    <property type="term" value="F:RNA-DNA hybrid ribonuclease activity"/>
    <property type="evidence" value="ECO:0007669"/>
    <property type="project" value="UniProtKB-UniRule"/>
</dbReference>
<evidence type="ECO:0000256" key="6">
    <source>
        <dbReference type="ARBA" id="ARBA00022490"/>
    </source>
</evidence>
<keyword evidence="9 12" id="KW-0255">Endonuclease</keyword>
<dbReference type="GO" id="GO:0032299">
    <property type="term" value="C:ribonuclease H2 complex"/>
    <property type="evidence" value="ECO:0007669"/>
    <property type="project" value="TreeGrafter"/>
</dbReference>
<dbReference type="InterPro" id="IPR024567">
    <property type="entry name" value="RNase_HII/HIII_dom"/>
</dbReference>
<evidence type="ECO:0000256" key="7">
    <source>
        <dbReference type="ARBA" id="ARBA00022722"/>
    </source>
</evidence>
<dbReference type="PANTHER" id="PTHR10954:SF23">
    <property type="entry name" value="RIBONUCLEASE"/>
    <property type="match status" value="1"/>
</dbReference>
<evidence type="ECO:0000256" key="5">
    <source>
        <dbReference type="ARBA" id="ARBA00007383"/>
    </source>
</evidence>
<evidence type="ECO:0000259" key="15">
    <source>
        <dbReference type="PROSITE" id="PS51975"/>
    </source>
</evidence>
<keyword evidence="17" id="KW-1185">Reference proteome</keyword>
<dbReference type="NCBIfam" id="NF000594">
    <property type="entry name" value="PRK00015.1-1"/>
    <property type="match status" value="1"/>
</dbReference>
<feature type="binding site" evidence="12">
    <location>
        <position position="78"/>
    </location>
    <ligand>
        <name>a divalent metal cation</name>
        <dbReference type="ChEBI" id="CHEBI:60240"/>
    </ligand>
</feature>
<evidence type="ECO:0000256" key="8">
    <source>
        <dbReference type="ARBA" id="ARBA00022723"/>
    </source>
</evidence>
<evidence type="ECO:0000256" key="4">
    <source>
        <dbReference type="ARBA" id="ARBA00004496"/>
    </source>
</evidence>
<reference evidence="16 17" key="1">
    <citation type="journal article" date="2024" name="Nat. Commun.">
        <title>Phylogenomics reveals the evolutionary origins of lichenization in chlorophyte algae.</title>
        <authorList>
            <person name="Puginier C."/>
            <person name="Libourel C."/>
            <person name="Otte J."/>
            <person name="Skaloud P."/>
            <person name="Haon M."/>
            <person name="Grisel S."/>
            <person name="Petersen M."/>
            <person name="Berrin J.G."/>
            <person name="Delaux P.M."/>
            <person name="Dal Grande F."/>
            <person name="Keller J."/>
        </authorList>
    </citation>
    <scope>NUCLEOTIDE SEQUENCE [LARGE SCALE GENOMIC DNA]</scope>
    <source>
        <strain evidence="16 17">SAG 2043</strain>
    </source>
</reference>
<keyword evidence="10 12" id="KW-0378">Hydrolase</keyword>
<evidence type="ECO:0000256" key="13">
    <source>
        <dbReference type="RuleBase" id="RU003515"/>
    </source>
</evidence>
<evidence type="ECO:0000256" key="2">
    <source>
        <dbReference type="ARBA" id="ARBA00001946"/>
    </source>
</evidence>
<dbReference type="InterPro" id="IPR012337">
    <property type="entry name" value="RNaseH-like_sf"/>
</dbReference>
<comment type="cofactor">
    <cofactor evidence="2">
        <name>Mg(2+)</name>
        <dbReference type="ChEBI" id="CHEBI:18420"/>
    </cofactor>
</comment>
<dbReference type="CDD" id="cd07182">
    <property type="entry name" value="RNase_HII_bacteria_HII_like"/>
    <property type="match status" value="1"/>
</dbReference>
<dbReference type="InterPro" id="IPR022898">
    <property type="entry name" value="RNase_HII"/>
</dbReference>
<comment type="similarity">
    <text evidence="5 13">Belongs to the RNase HII family.</text>
</comment>
<feature type="binding site" evidence="12">
    <location>
        <position position="79"/>
    </location>
    <ligand>
        <name>a divalent metal cation</name>
        <dbReference type="ChEBI" id="CHEBI:60240"/>
    </ligand>
</feature>
<comment type="subcellular location">
    <subcellularLocation>
        <location evidence="4">Cytoplasm</location>
    </subcellularLocation>
</comment>
<dbReference type="PROSITE" id="PS51975">
    <property type="entry name" value="RNASE_H_2"/>
    <property type="match status" value="1"/>
</dbReference>
<evidence type="ECO:0000256" key="9">
    <source>
        <dbReference type="ARBA" id="ARBA00022759"/>
    </source>
</evidence>
<dbReference type="InterPro" id="IPR001352">
    <property type="entry name" value="RNase_HII/HIII"/>
</dbReference>
<dbReference type="FunFam" id="3.30.420.10:FF:000006">
    <property type="entry name" value="Ribonuclease HII"/>
    <property type="match status" value="1"/>
</dbReference>
<evidence type="ECO:0000256" key="3">
    <source>
        <dbReference type="ARBA" id="ARBA00004065"/>
    </source>
</evidence>
<comment type="cofactor">
    <cofactor evidence="12">
        <name>Mn(2+)</name>
        <dbReference type="ChEBI" id="CHEBI:29035"/>
    </cofactor>
    <cofactor evidence="12">
        <name>Mg(2+)</name>
        <dbReference type="ChEBI" id="CHEBI:18420"/>
    </cofactor>
    <text evidence="12">Manganese or magnesium. Binds 1 divalent metal ion per monomer in the absence of substrate. May bind a second metal ion after substrate binding.</text>
</comment>
<evidence type="ECO:0000313" key="16">
    <source>
        <dbReference type="EMBL" id="KAK9816508.1"/>
    </source>
</evidence>
<feature type="domain" description="RNase H type-2" evidence="15">
    <location>
        <begin position="72"/>
        <end position="260"/>
    </location>
</feature>
<comment type="caution">
    <text evidence="16">The sequence shown here is derived from an EMBL/GenBank/DDBJ whole genome shotgun (WGS) entry which is preliminary data.</text>
</comment>
<dbReference type="EMBL" id="JALJOR010000005">
    <property type="protein sequence ID" value="KAK9816508.1"/>
    <property type="molecule type" value="Genomic_DNA"/>
</dbReference>
<feature type="binding site" evidence="12">
    <location>
        <position position="173"/>
    </location>
    <ligand>
        <name>a divalent metal cation</name>
        <dbReference type="ChEBI" id="CHEBI:60240"/>
    </ligand>
</feature>
<dbReference type="HAMAP" id="MF_00052_B">
    <property type="entry name" value="RNase_HII_B"/>
    <property type="match status" value="1"/>
</dbReference>
<dbReference type="PANTHER" id="PTHR10954">
    <property type="entry name" value="RIBONUCLEASE H2 SUBUNIT A"/>
    <property type="match status" value="1"/>
</dbReference>
<evidence type="ECO:0000256" key="1">
    <source>
        <dbReference type="ARBA" id="ARBA00000077"/>
    </source>
</evidence>
<comment type="function">
    <text evidence="3 13">Endonuclease that specifically degrades the RNA of RNA-DNA hybrids.</text>
</comment>